<keyword evidence="6" id="KW-0677">Repeat</keyword>
<dbReference type="GO" id="GO:0005829">
    <property type="term" value="C:cytosol"/>
    <property type="evidence" value="ECO:0007669"/>
    <property type="project" value="UniProtKB-SubCell"/>
</dbReference>
<dbReference type="InterPro" id="IPR019775">
    <property type="entry name" value="WD40_repeat_CS"/>
</dbReference>
<dbReference type="InterPro" id="IPR059104">
    <property type="entry name" value="Beta-prop_EIPR1-like"/>
</dbReference>
<dbReference type="Pfam" id="PF23609">
    <property type="entry name" value="Beta-prop_EIPR1"/>
    <property type="match status" value="1"/>
</dbReference>
<dbReference type="AlphaFoldDB" id="A0A0D6R341"/>
<sequence>MPMFRTAYNGYAVKFSPFVETRLAVATAQNFGIIGNGRQHVLDLTPNGIVEVCAFDSADGLYDCTWSESNENLVVSASGDGSVKIWDMALPPAANPIRSLEEHAREVYSIDWNAVRKDCFLSGSWDDTIRLWTIDRPQSMRMFKEHTYCIYAAVWNPRHADVFASASGDCTVRVWDVREPNSTIIIPAHDHEILSCDWNKYNDCMLVTGSVDKLIKVWDVRTYRAPVTVLQGHTYAIRRVKFSPHQESIIASCSYDMTMCMWDYRAPEDALLDRHDHHTEFAVGIDMSVLVEGLLASTGWDETVYVWQHGMDPRAL</sequence>
<dbReference type="GO" id="GO:0005782">
    <property type="term" value="C:peroxisomal matrix"/>
    <property type="evidence" value="ECO:0007669"/>
    <property type="project" value="UniProtKB-SubCell"/>
</dbReference>
<dbReference type="InterPro" id="IPR044536">
    <property type="entry name" value="PEX7"/>
</dbReference>
<evidence type="ECO:0000259" key="12">
    <source>
        <dbReference type="Pfam" id="PF23609"/>
    </source>
</evidence>
<keyword evidence="8" id="KW-0576">Peroxisome</keyword>
<feature type="repeat" description="WD" evidence="11">
    <location>
        <begin position="70"/>
        <end position="88"/>
    </location>
</feature>
<dbReference type="PRINTS" id="PR00320">
    <property type="entry name" value="GPROTEINBRPT"/>
</dbReference>
<dbReference type="PROSITE" id="PS50294">
    <property type="entry name" value="WD_REPEATS_REGION"/>
    <property type="match status" value="4"/>
</dbReference>
<keyword evidence="3" id="KW-0813">Transport</keyword>
<feature type="repeat" description="WD" evidence="11">
    <location>
        <begin position="100"/>
        <end position="142"/>
    </location>
</feature>
<keyword evidence="4" id="KW-0963">Cytoplasm</keyword>
<comment type="subcellular location">
    <subcellularLocation>
        <location evidence="2">Cytoplasm</location>
        <location evidence="2">Cytosol</location>
    </subcellularLocation>
    <subcellularLocation>
        <location evidence="1">Peroxisome matrix</location>
    </subcellularLocation>
</comment>
<evidence type="ECO:0000256" key="1">
    <source>
        <dbReference type="ARBA" id="ARBA00004253"/>
    </source>
</evidence>
<feature type="repeat" description="WD" evidence="11">
    <location>
        <begin position="230"/>
        <end position="272"/>
    </location>
</feature>
<dbReference type="InterPro" id="IPR001680">
    <property type="entry name" value="WD40_rpt"/>
</dbReference>
<evidence type="ECO:0000256" key="5">
    <source>
        <dbReference type="ARBA" id="ARBA00022574"/>
    </source>
</evidence>
<dbReference type="InterPro" id="IPR015943">
    <property type="entry name" value="WD40/YVTN_repeat-like_dom_sf"/>
</dbReference>
<protein>
    <recommendedName>
        <fullName evidence="10">Peroxin-7</fullName>
    </recommendedName>
</protein>
<dbReference type="Gene3D" id="2.130.10.10">
    <property type="entry name" value="YVTN repeat-like/Quinoprotein amine dehydrogenase"/>
    <property type="match status" value="1"/>
</dbReference>
<organism evidence="13">
    <name type="scientific">Araucaria cunninghamii</name>
    <name type="common">Hoop pine</name>
    <name type="synonym">Moreton Bay pine</name>
    <dbReference type="NCBI Taxonomy" id="56994"/>
    <lineage>
        <taxon>Eukaryota</taxon>
        <taxon>Viridiplantae</taxon>
        <taxon>Streptophyta</taxon>
        <taxon>Embryophyta</taxon>
        <taxon>Tracheophyta</taxon>
        <taxon>Spermatophyta</taxon>
        <taxon>Pinopsida</taxon>
        <taxon>Pinidae</taxon>
        <taxon>Conifers II</taxon>
        <taxon>Araucariales</taxon>
        <taxon>Araucariaceae</taxon>
        <taxon>Araucaria</taxon>
    </lineage>
</organism>
<evidence type="ECO:0000256" key="4">
    <source>
        <dbReference type="ARBA" id="ARBA00022490"/>
    </source>
</evidence>
<evidence type="ECO:0000256" key="10">
    <source>
        <dbReference type="ARBA" id="ARBA00032565"/>
    </source>
</evidence>
<feature type="domain" description="EIPR1-like beta-propeller" evidence="12">
    <location>
        <begin position="149"/>
        <end position="262"/>
    </location>
</feature>
<evidence type="ECO:0000256" key="9">
    <source>
        <dbReference type="ARBA" id="ARBA00024017"/>
    </source>
</evidence>
<dbReference type="InterPro" id="IPR020472">
    <property type="entry name" value="WD40_PAC1"/>
</dbReference>
<evidence type="ECO:0000256" key="7">
    <source>
        <dbReference type="ARBA" id="ARBA00022927"/>
    </source>
</evidence>
<comment type="similarity">
    <text evidence="9">Belongs to the WD repeat peroxin-7 family.</text>
</comment>
<dbReference type="SUPFAM" id="SSF50978">
    <property type="entry name" value="WD40 repeat-like"/>
    <property type="match status" value="1"/>
</dbReference>
<evidence type="ECO:0000256" key="8">
    <source>
        <dbReference type="ARBA" id="ARBA00023140"/>
    </source>
</evidence>
<name>A0A0D6R341_ARACU</name>
<keyword evidence="7" id="KW-0653">Protein transport</keyword>
<dbReference type="GO" id="GO:0005053">
    <property type="term" value="F:peroxisome matrix targeting signal-2 binding"/>
    <property type="evidence" value="ECO:0007669"/>
    <property type="project" value="InterPro"/>
</dbReference>
<dbReference type="EMBL" id="GCKF01034838">
    <property type="protein sequence ID" value="JAG97126.1"/>
    <property type="molecule type" value="Transcribed_RNA"/>
</dbReference>
<dbReference type="PROSITE" id="PS00678">
    <property type="entry name" value="WD_REPEATS_1"/>
    <property type="match status" value="2"/>
</dbReference>
<accession>A0A0D6R341</accession>
<dbReference type="PROSITE" id="PS50082">
    <property type="entry name" value="WD_REPEATS_2"/>
    <property type="match status" value="5"/>
</dbReference>
<dbReference type="PANTHER" id="PTHR46027:SF1">
    <property type="entry name" value="PEROXISOMAL TARGETING SIGNAL 2 RECEPTOR"/>
    <property type="match status" value="1"/>
</dbReference>
<evidence type="ECO:0000256" key="3">
    <source>
        <dbReference type="ARBA" id="ARBA00022448"/>
    </source>
</evidence>
<dbReference type="PANTHER" id="PTHR46027">
    <property type="entry name" value="PEROXISOMAL TARGETING SIGNAL 2 RECEPTOR"/>
    <property type="match status" value="1"/>
</dbReference>
<evidence type="ECO:0000256" key="11">
    <source>
        <dbReference type="PROSITE-ProRule" id="PRU00221"/>
    </source>
</evidence>
<dbReference type="SMART" id="SM00320">
    <property type="entry name" value="WD40"/>
    <property type="match status" value="6"/>
</dbReference>
<reference evidence="13" key="1">
    <citation type="submission" date="2015-03" db="EMBL/GenBank/DDBJ databases">
        <title>A transcriptome of Araucaria cunninghamii, an australian fine timber species.</title>
        <authorList>
            <person name="Jing Yi C.J.Y."/>
            <person name="Yin San L.Y.S."/>
            <person name="Abdul Karim S.S."/>
            <person name="Wan Azmi N.N."/>
            <person name="Hercus R.R."/>
            <person name="Croft L.L."/>
        </authorList>
    </citation>
    <scope>NUCLEOTIDE SEQUENCE</scope>
    <source>
        <strain evidence="13">MI0301</strain>
        <tissue evidence="13">Leaf</tissue>
    </source>
</reference>
<dbReference type="CDD" id="cd00200">
    <property type="entry name" value="WD40"/>
    <property type="match status" value="1"/>
</dbReference>
<evidence type="ECO:0000256" key="6">
    <source>
        <dbReference type="ARBA" id="ARBA00022737"/>
    </source>
</evidence>
<evidence type="ECO:0000256" key="2">
    <source>
        <dbReference type="ARBA" id="ARBA00004514"/>
    </source>
</evidence>
<feature type="repeat" description="WD" evidence="11">
    <location>
        <begin position="186"/>
        <end position="228"/>
    </location>
</feature>
<dbReference type="InterPro" id="IPR036322">
    <property type="entry name" value="WD40_repeat_dom_sf"/>
</dbReference>
<dbReference type="GO" id="GO:0016558">
    <property type="term" value="P:protein import into peroxisome matrix"/>
    <property type="evidence" value="ECO:0007669"/>
    <property type="project" value="InterPro"/>
</dbReference>
<keyword evidence="5 11" id="KW-0853">WD repeat</keyword>
<dbReference type="Pfam" id="PF00400">
    <property type="entry name" value="WD40"/>
    <property type="match status" value="2"/>
</dbReference>
<evidence type="ECO:0000313" key="13">
    <source>
        <dbReference type="EMBL" id="JAG97126.1"/>
    </source>
</evidence>
<feature type="repeat" description="WD" evidence="11">
    <location>
        <begin position="143"/>
        <end position="185"/>
    </location>
</feature>
<proteinExistence type="inferred from homology"/>